<dbReference type="Gene3D" id="1.20.120.10">
    <property type="entry name" value="Cytochrome c/b562"/>
    <property type="match status" value="1"/>
</dbReference>
<dbReference type="GO" id="GO:0022900">
    <property type="term" value="P:electron transport chain"/>
    <property type="evidence" value="ECO:0007669"/>
    <property type="project" value="InterPro"/>
</dbReference>
<keyword evidence="1" id="KW-0732">Signal</keyword>
<proteinExistence type="predicted"/>
<accession>A0A517YKT1</accession>
<dbReference type="AlphaFoldDB" id="A0A517YKT1"/>
<gene>
    <name evidence="2" type="ORF">ETAA8_59570</name>
</gene>
<dbReference type="GO" id="GO:0009055">
    <property type="term" value="F:electron transfer activity"/>
    <property type="evidence" value="ECO:0007669"/>
    <property type="project" value="InterPro"/>
</dbReference>
<dbReference type="InterPro" id="IPR002321">
    <property type="entry name" value="Cyt_c_II"/>
</dbReference>
<dbReference type="KEGG" id="aagg:ETAA8_59570"/>
<dbReference type="InterPro" id="IPR010980">
    <property type="entry name" value="Cyt_c/b562"/>
</dbReference>
<feature type="chain" id="PRO_5021839292" evidence="1">
    <location>
        <begin position="25"/>
        <end position="325"/>
    </location>
</feature>
<name>A0A517YKT1_9BACT</name>
<evidence type="ECO:0000256" key="1">
    <source>
        <dbReference type="SAM" id="SignalP"/>
    </source>
</evidence>
<evidence type="ECO:0000313" key="2">
    <source>
        <dbReference type="EMBL" id="QDU30808.1"/>
    </source>
</evidence>
<sequence precursor="true">MARTMLVRTAYVLLALAVTTFAWAQTKQPKVVRRAQPPKFDKPDSTYFADAFKEGLTGERPGNLGVAAAAVVSTGGNTGSPTAAPAGNTGVAGSGWAALVSPATLEDAVKTLKLQIDTGVTTPSEFAGKGYKAARRDFSVMAMTFAIIGEYEGDVRWKKDAPAARDAFAQTAANAKVGTQGVYNEAKKRKEELQDLIGGANPFEGKSAEPKATWGSVCNRSPLMQHLENVWEPKLKPALSDKGQFAANIDKILLDAELFAAIGAVLAKEGMEDADTSEYTALCDKLKNASTEIVEACKTKDFDRASKASIEIGKSCVECHENYRS</sequence>
<dbReference type="GO" id="GO:0005506">
    <property type="term" value="F:iron ion binding"/>
    <property type="evidence" value="ECO:0007669"/>
    <property type="project" value="InterPro"/>
</dbReference>
<protein>
    <submittedName>
        <fullName evidence="2">Uncharacterized protein</fullName>
    </submittedName>
</protein>
<dbReference type="RefSeq" id="WP_202921327.1">
    <property type="nucleotide sequence ID" value="NZ_CP036274.1"/>
</dbReference>
<organism evidence="2 3">
    <name type="scientific">Anatilimnocola aggregata</name>
    <dbReference type="NCBI Taxonomy" id="2528021"/>
    <lineage>
        <taxon>Bacteria</taxon>
        <taxon>Pseudomonadati</taxon>
        <taxon>Planctomycetota</taxon>
        <taxon>Planctomycetia</taxon>
        <taxon>Pirellulales</taxon>
        <taxon>Pirellulaceae</taxon>
        <taxon>Anatilimnocola</taxon>
    </lineage>
</organism>
<feature type="signal peptide" evidence="1">
    <location>
        <begin position="1"/>
        <end position="24"/>
    </location>
</feature>
<dbReference type="GO" id="GO:0020037">
    <property type="term" value="F:heme binding"/>
    <property type="evidence" value="ECO:0007669"/>
    <property type="project" value="InterPro"/>
</dbReference>
<dbReference type="Proteomes" id="UP000315017">
    <property type="component" value="Chromosome"/>
</dbReference>
<evidence type="ECO:0000313" key="3">
    <source>
        <dbReference type="Proteomes" id="UP000315017"/>
    </source>
</evidence>
<reference evidence="2 3" key="1">
    <citation type="submission" date="2019-02" db="EMBL/GenBank/DDBJ databases">
        <title>Deep-cultivation of Planctomycetes and their phenomic and genomic characterization uncovers novel biology.</title>
        <authorList>
            <person name="Wiegand S."/>
            <person name="Jogler M."/>
            <person name="Boedeker C."/>
            <person name="Pinto D."/>
            <person name="Vollmers J."/>
            <person name="Rivas-Marin E."/>
            <person name="Kohn T."/>
            <person name="Peeters S.H."/>
            <person name="Heuer A."/>
            <person name="Rast P."/>
            <person name="Oberbeckmann S."/>
            <person name="Bunk B."/>
            <person name="Jeske O."/>
            <person name="Meyerdierks A."/>
            <person name="Storesund J.E."/>
            <person name="Kallscheuer N."/>
            <person name="Luecker S."/>
            <person name="Lage O.M."/>
            <person name="Pohl T."/>
            <person name="Merkel B.J."/>
            <person name="Hornburger P."/>
            <person name="Mueller R.-W."/>
            <person name="Bruemmer F."/>
            <person name="Labrenz M."/>
            <person name="Spormann A.M."/>
            <person name="Op den Camp H."/>
            <person name="Overmann J."/>
            <person name="Amann R."/>
            <person name="Jetten M.S.M."/>
            <person name="Mascher T."/>
            <person name="Medema M.H."/>
            <person name="Devos D.P."/>
            <person name="Kaster A.-K."/>
            <person name="Ovreas L."/>
            <person name="Rohde M."/>
            <person name="Galperin M.Y."/>
            <person name="Jogler C."/>
        </authorList>
    </citation>
    <scope>NUCLEOTIDE SEQUENCE [LARGE SCALE GENOMIC DNA]</scope>
    <source>
        <strain evidence="2 3">ETA_A8</strain>
    </source>
</reference>
<keyword evidence="3" id="KW-1185">Reference proteome</keyword>
<dbReference type="PROSITE" id="PS51009">
    <property type="entry name" value="CYTCII"/>
    <property type="match status" value="1"/>
</dbReference>
<dbReference type="SUPFAM" id="SSF47175">
    <property type="entry name" value="Cytochromes"/>
    <property type="match status" value="1"/>
</dbReference>
<dbReference type="EMBL" id="CP036274">
    <property type="protein sequence ID" value="QDU30808.1"/>
    <property type="molecule type" value="Genomic_DNA"/>
</dbReference>